<dbReference type="InterPro" id="IPR011010">
    <property type="entry name" value="DNA_brk_join_enz"/>
</dbReference>
<dbReference type="GO" id="GO:0003677">
    <property type="term" value="F:DNA binding"/>
    <property type="evidence" value="ECO:0007669"/>
    <property type="project" value="InterPro"/>
</dbReference>
<proteinExistence type="predicted"/>
<evidence type="ECO:0000313" key="3">
    <source>
        <dbReference type="Proteomes" id="UP001222325"/>
    </source>
</evidence>
<sequence>MRALRASLDLSSPFGAATWAAACSAYRGCRRLGELLIRSAAKFTTQHDTCRGTRISCSRANGREVRDIHLVWTKTTTLAGGECILTEVTGSDADLCPVWALDNHCRVNHSPPANTPLFAFRSLSGWEHLTKACFLRYAEGVFKTRVLESIFGHSFRIGGSLALLAAGVAPEVIMKLGGWSSLCFLIYWRRLERILPLAITRAWDARIAEFAAAHGHPSGGDRDLFVV</sequence>
<evidence type="ECO:0008006" key="4">
    <source>
        <dbReference type="Google" id="ProtNLM"/>
    </source>
</evidence>
<gene>
    <name evidence="2" type="ORF">B0H15DRAFT_908530</name>
</gene>
<keyword evidence="1" id="KW-0233">DNA recombination</keyword>
<name>A0AAD6U614_9AGAR</name>
<dbReference type="EMBL" id="JARJCN010000026">
    <property type="protein sequence ID" value="KAJ7088427.1"/>
    <property type="molecule type" value="Genomic_DNA"/>
</dbReference>
<protein>
    <recommendedName>
        <fullName evidence="4">DNA breaking-rejoining enzyme</fullName>
    </recommendedName>
</protein>
<dbReference type="Gene3D" id="1.10.443.10">
    <property type="entry name" value="Intergrase catalytic core"/>
    <property type="match status" value="1"/>
</dbReference>
<dbReference type="SUPFAM" id="SSF56349">
    <property type="entry name" value="DNA breaking-rejoining enzymes"/>
    <property type="match status" value="1"/>
</dbReference>
<dbReference type="GO" id="GO:0015074">
    <property type="term" value="P:DNA integration"/>
    <property type="evidence" value="ECO:0007669"/>
    <property type="project" value="InterPro"/>
</dbReference>
<reference evidence="2" key="1">
    <citation type="submission" date="2023-03" db="EMBL/GenBank/DDBJ databases">
        <title>Massive genome expansion in bonnet fungi (Mycena s.s.) driven by repeated elements and novel gene families across ecological guilds.</title>
        <authorList>
            <consortium name="Lawrence Berkeley National Laboratory"/>
            <person name="Harder C.B."/>
            <person name="Miyauchi S."/>
            <person name="Viragh M."/>
            <person name="Kuo A."/>
            <person name="Thoen E."/>
            <person name="Andreopoulos B."/>
            <person name="Lu D."/>
            <person name="Skrede I."/>
            <person name="Drula E."/>
            <person name="Henrissat B."/>
            <person name="Morin E."/>
            <person name="Kohler A."/>
            <person name="Barry K."/>
            <person name="LaButti K."/>
            <person name="Morin E."/>
            <person name="Salamov A."/>
            <person name="Lipzen A."/>
            <person name="Mereny Z."/>
            <person name="Hegedus B."/>
            <person name="Baldrian P."/>
            <person name="Stursova M."/>
            <person name="Weitz H."/>
            <person name="Taylor A."/>
            <person name="Grigoriev I.V."/>
            <person name="Nagy L.G."/>
            <person name="Martin F."/>
            <person name="Kauserud H."/>
        </authorList>
    </citation>
    <scope>NUCLEOTIDE SEQUENCE</scope>
    <source>
        <strain evidence="2">CBHHK173m</strain>
    </source>
</reference>
<evidence type="ECO:0000256" key="1">
    <source>
        <dbReference type="ARBA" id="ARBA00023172"/>
    </source>
</evidence>
<keyword evidence="3" id="KW-1185">Reference proteome</keyword>
<evidence type="ECO:0000313" key="2">
    <source>
        <dbReference type="EMBL" id="KAJ7088427.1"/>
    </source>
</evidence>
<dbReference type="AlphaFoldDB" id="A0AAD6U614"/>
<dbReference type="Proteomes" id="UP001222325">
    <property type="component" value="Unassembled WGS sequence"/>
</dbReference>
<comment type="caution">
    <text evidence="2">The sequence shown here is derived from an EMBL/GenBank/DDBJ whole genome shotgun (WGS) entry which is preliminary data.</text>
</comment>
<dbReference type="GO" id="GO:0006310">
    <property type="term" value="P:DNA recombination"/>
    <property type="evidence" value="ECO:0007669"/>
    <property type="project" value="UniProtKB-KW"/>
</dbReference>
<organism evidence="2 3">
    <name type="scientific">Mycena belliarum</name>
    <dbReference type="NCBI Taxonomy" id="1033014"/>
    <lineage>
        <taxon>Eukaryota</taxon>
        <taxon>Fungi</taxon>
        <taxon>Dikarya</taxon>
        <taxon>Basidiomycota</taxon>
        <taxon>Agaricomycotina</taxon>
        <taxon>Agaricomycetes</taxon>
        <taxon>Agaricomycetidae</taxon>
        <taxon>Agaricales</taxon>
        <taxon>Marasmiineae</taxon>
        <taxon>Mycenaceae</taxon>
        <taxon>Mycena</taxon>
    </lineage>
</organism>
<dbReference type="InterPro" id="IPR013762">
    <property type="entry name" value="Integrase-like_cat_sf"/>
</dbReference>
<accession>A0AAD6U614</accession>
<dbReference type="PROSITE" id="PS51257">
    <property type="entry name" value="PROKAR_LIPOPROTEIN"/>
    <property type="match status" value="1"/>
</dbReference>